<name>W0I5P9_9EURY</name>
<proteinExistence type="predicted"/>
<dbReference type="KEGG" id="ths:TES1_0664"/>
<evidence type="ECO:0008006" key="4">
    <source>
        <dbReference type="Google" id="ProtNLM"/>
    </source>
</evidence>
<dbReference type="InterPro" id="IPR010397">
    <property type="entry name" value="DUF996"/>
</dbReference>
<dbReference type="OrthoDB" id="86307at2157"/>
<feature type="transmembrane region" description="Helical" evidence="1">
    <location>
        <begin position="12"/>
        <end position="42"/>
    </location>
</feature>
<keyword evidence="3" id="KW-1185">Reference proteome</keyword>
<gene>
    <name evidence="2" type="ORF">TES1_0664</name>
</gene>
<keyword evidence="1" id="KW-0812">Transmembrane</keyword>
<dbReference type="Pfam" id="PF06195">
    <property type="entry name" value="DUF996"/>
    <property type="match status" value="1"/>
</dbReference>
<evidence type="ECO:0000313" key="3">
    <source>
        <dbReference type="Proteomes" id="UP000019027"/>
    </source>
</evidence>
<evidence type="ECO:0000313" key="2">
    <source>
        <dbReference type="EMBL" id="AHF80052.1"/>
    </source>
</evidence>
<dbReference type="GeneID" id="24906227"/>
<dbReference type="PIRSF" id="PIRSF019678">
    <property type="entry name" value="UCP019678"/>
    <property type="match status" value="1"/>
</dbReference>
<feature type="transmembrane region" description="Helical" evidence="1">
    <location>
        <begin position="148"/>
        <end position="170"/>
    </location>
</feature>
<feature type="transmembrane region" description="Helical" evidence="1">
    <location>
        <begin position="100"/>
        <end position="128"/>
    </location>
</feature>
<keyword evidence="1" id="KW-1133">Transmembrane helix</keyword>
<dbReference type="STRING" id="582419.TES1_0664"/>
<dbReference type="HOGENOM" id="CLU_105758_1_1_2"/>
<feature type="transmembrane region" description="Helical" evidence="1">
    <location>
        <begin position="62"/>
        <end position="88"/>
    </location>
</feature>
<dbReference type="RefSeq" id="WP_042680245.1">
    <property type="nucleotide sequence ID" value="NZ_CP006965.1"/>
</dbReference>
<accession>W0I5P9</accession>
<sequence>MTLSQAKTYGGVGAILALIGGAVPKLGSVLSIVGIVLILLAVKEISDEAGDEAIFKNYLISFVLQVGAFVALIIAIIAVLGTSIIAMGGPRAFEHEMQDFGAIMAIIGSILVGFIIFWILFSLGSYYLKKSYELIAEYTGVDLFKTTGLLYFIGALTAIIFIGLLIILVARILEIVAYFSLPEELPSKQSAVIT</sequence>
<dbReference type="AlphaFoldDB" id="W0I5P9"/>
<protein>
    <recommendedName>
        <fullName evidence="4">DUF996 domain-containing protein</fullName>
    </recommendedName>
</protein>
<evidence type="ECO:0000256" key="1">
    <source>
        <dbReference type="SAM" id="Phobius"/>
    </source>
</evidence>
<keyword evidence="1" id="KW-0472">Membrane</keyword>
<dbReference type="EMBL" id="CP006965">
    <property type="protein sequence ID" value="AHF80052.1"/>
    <property type="molecule type" value="Genomic_DNA"/>
</dbReference>
<reference evidence="2 3" key="1">
    <citation type="journal article" date="2014" name="Int. J. Syst. Evol. Microbiol.">
        <title>Thermococcus paralvinellae sp. nov. and Thermococcus cleftensis sp. nov. of hyperthermophilic heterotrophs from deep-sea hydrothermal vents.</title>
        <authorList>
            <person name="Hensley S.A."/>
            <person name="Jung J.H."/>
            <person name="Park C.S."/>
            <person name="Holden J.F."/>
        </authorList>
    </citation>
    <scope>NUCLEOTIDE SEQUENCE [LARGE SCALE GENOMIC DNA]</scope>
    <source>
        <strain evidence="2 3">ES1</strain>
    </source>
</reference>
<dbReference type="Proteomes" id="UP000019027">
    <property type="component" value="Chromosome"/>
</dbReference>
<organism evidence="2 3">
    <name type="scientific">Thermococcus paralvinellae</name>
    <dbReference type="NCBI Taxonomy" id="582419"/>
    <lineage>
        <taxon>Archaea</taxon>
        <taxon>Methanobacteriati</taxon>
        <taxon>Methanobacteriota</taxon>
        <taxon>Thermococci</taxon>
        <taxon>Thermococcales</taxon>
        <taxon>Thermococcaceae</taxon>
        <taxon>Thermococcus</taxon>
    </lineage>
</organism>